<proteinExistence type="predicted"/>
<accession>A0A8X6RPJ5</accession>
<dbReference type="Proteomes" id="UP000887159">
    <property type="component" value="Unassembled WGS sequence"/>
</dbReference>
<comment type="caution">
    <text evidence="1">The sequence shown here is derived from an EMBL/GenBank/DDBJ whole genome shotgun (WGS) entry which is preliminary data.</text>
</comment>
<protein>
    <submittedName>
        <fullName evidence="1">Uncharacterized protein</fullName>
    </submittedName>
</protein>
<evidence type="ECO:0000313" key="1">
    <source>
        <dbReference type="EMBL" id="GFX95241.1"/>
    </source>
</evidence>
<dbReference type="AlphaFoldDB" id="A0A8X6RPJ5"/>
<evidence type="ECO:0000313" key="2">
    <source>
        <dbReference type="Proteomes" id="UP000887159"/>
    </source>
</evidence>
<gene>
    <name evidence="1" type="primary">NCL1_21396</name>
    <name evidence="1" type="ORF">TNCV_848321</name>
</gene>
<reference evidence="1" key="1">
    <citation type="submission" date="2020-08" db="EMBL/GenBank/DDBJ databases">
        <title>Multicomponent nature underlies the extraordinary mechanical properties of spider dragline silk.</title>
        <authorList>
            <person name="Kono N."/>
            <person name="Nakamura H."/>
            <person name="Mori M."/>
            <person name="Yoshida Y."/>
            <person name="Ohtoshi R."/>
            <person name="Malay A.D."/>
            <person name="Moran D.A.P."/>
            <person name="Tomita M."/>
            <person name="Numata K."/>
            <person name="Arakawa K."/>
        </authorList>
    </citation>
    <scope>NUCLEOTIDE SEQUENCE</scope>
</reference>
<organism evidence="1 2">
    <name type="scientific">Trichonephila clavipes</name>
    <name type="common">Golden silk orbweaver</name>
    <name type="synonym">Nephila clavipes</name>
    <dbReference type="NCBI Taxonomy" id="2585209"/>
    <lineage>
        <taxon>Eukaryota</taxon>
        <taxon>Metazoa</taxon>
        <taxon>Ecdysozoa</taxon>
        <taxon>Arthropoda</taxon>
        <taxon>Chelicerata</taxon>
        <taxon>Arachnida</taxon>
        <taxon>Araneae</taxon>
        <taxon>Araneomorphae</taxon>
        <taxon>Entelegynae</taxon>
        <taxon>Araneoidea</taxon>
        <taxon>Nephilidae</taxon>
        <taxon>Trichonephila</taxon>
    </lineage>
</organism>
<sequence length="99" mass="11991">MSRTDKNTISINESKILRIIFGGIQEDGTWRRRSNLELYHSYKVSDIIFFIKVQRIKWAGHVVRMDQDHITKKVFNKLAWRKGRRNRRRIDCLEKTPYL</sequence>
<keyword evidence="2" id="KW-1185">Reference proteome</keyword>
<dbReference type="EMBL" id="BMAU01021185">
    <property type="protein sequence ID" value="GFX95241.1"/>
    <property type="molecule type" value="Genomic_DNA"/>
</dbReference>
<name>A0A8X6RPJ5_TRICX</name>